<sequence length="42" mass="4298">MREAGGTVSGIEGGDTALETGNVVCGNEIIQRELAKILKPLG</sequence>
<dbReference type="Gene3D" id="3.40.190.80">
    <property type="match status" value="1"/>
</dbReference>
<gene>
    <name evidence="1" type="ORF">BN961_02842</name>
</gene>
<dbReference type="EMBL" id="CCAZ020000002">
    <property type="protein sequence ID" value="CEG09416.1"/>
    <property type="molecule type" value="Genomic_DNA"/>
</dbReference>
<protein>
    <recommendedName>
        <fullName evidence="3">Inositol-1-monophosphatase</fullName>
    </recommendedName>
</protein>
<evidence type="ECO:0000313" key="1">
    <source>
        <dbReference type="EMBL" id="CEG09416.1"/>
    </source>
</evidence>
<name>A0A090MPZ0_AFIFE</name>
<accession>A0A090MPZ0</accession>
<dbReference type="STRING" id="1035.BN961_02842"/>
<evidence type="ECO:0000313" key="2">
    <source>
        <dbReference type="Proteomes" id="UP000035762"/>
    </source>
</evidence>
<keyword evidence="2" id="KW-1185">Reference proteome</keyword>
<dbReference type="Proteomes" id="UP000035762">
    <property type="component" value="Unassembled WGS sequence"/>
</dbReference>
<organism evidence="1 2">
    <name type="scientific">Afipia felis</name>
    <name type="common">Cat scratch disease bacillus</name>
    <dbReference type="NCBI Taxonomy" id="1035"/>
    <lineage>
        <taxon>Bacteria</taxon>
        <taxon>Pseudomonadati</taxon>
        <taxon>Pseudomonadota</taxon>
        <taxon>Alphaproteobacteria</taxon>
        <taxon>Hyphomicrobiales</taxon>
        <taxon>Nitrobacteraceae</taxon>
        <taxon>Afipia</taxon>
    </lineage>
</organism>
<comment type="caution">
    <text evidence="1">The sequence shown here is derived from an EMBL/GenBank/DDBJ whole genome shotgun (WGS) entry which is preliminary data.</text>
</comment>
<reference evidence="1 2" key="1">
    <citation type="journal article" date="2014" name="Genome Announc.">
        <title>Genome Sequence of Afipia felis Strain 76713, Isolated in Hospital Water Using an Amoeba Co-Culture Procedure.</title>
        <authorList>
            <person name="Benamar S."/>
            <person name="La Scola B."/>
            <person name="Croce O."/>
        </authorList>
    </citation>
    <scope>NUCLEOTIDE SEQUENCE [LARGE SCALE GENOMIC DNA]</scope>
    <source>
        <strain evidence="1 2">76713</strain>
    </source>
</reference>
<evidence type="ECO:0008006" key="3">
    <source>
        <dbReference type="Google" id="ProtNLM"/>
    </source>
</evidence>
<proteinExistence type="predicted"/>
<dbReference type="AlphaFoldDB" id="A0A090MPZ0"/>